<dbReference type="OrthoDB" id="376808at2157"/>
<gene>
    <name evidence="2" type="ORF">J2753_000405</name>
</gene>
<name>A0A8T4GUY4_9EURY</name>
<accession>A0A8T4GUY4</accession>
<feature type="compositionally biased region" description="Basic and acidic residues" evidence="1">
    <location>
        <begin position="102"/>
        <end position="118"/>
    </location>
</feature>
<reference evidence="2" key="1">
    <citation type="submission" date="2021-03" db="EMBL/GenBank/DDBJ databases">
        <title>Genomic Encyclopedia of Type Strains, Phase IV (KMG-IV): sequencing the most valuable type-strain genomes for metagenomic binning, comparative biology and taxonomic classification.</title>
        <authorList>
            <person name="Goeker M."/>
        </authorList>
    </citation>
    <scope>NUCLEOTIDE SEQUENCE</scope>
    <source>
        <strain evidence="2">DSM 26232</strain>
    </source>
</reference>
<feature type="region of interest" description="Disordered" evidence="1">
    <location>
        <begin position="102"/>
        <end position="131"/>
    </location>
</feature>
<dbReference type="AlphaFoldDB" id="A0A8T4GUY4"/>
<dbReference type="EMBL" id="JAGGLC010000001">
    <property type="protein sequence ID" value="MBP1985932.1"/>
    <property type="molecule type" value="Genomic_DNA"/>
</dbReference>
<keyword evidence="3" id="KW-1185">Reference proteome</keyword>
<comment type="caution">
    <text evidence="2">The sequence shown here is derived from an EMBL/GenBank/DDBJ whole genome shotgun (WGS) entry which is preliminary data.</text>
</comment>
<evidence type="ECO:0000256" key="1">
    <source>
        <dbReference type="SAM" id="MobiDB-lite"/>
    </source>
</evidence>
<organism evidence="2 3">
    <name type="scientific">Halolamina salifodinae</name>
    <dbReference type="NCBI Taxonomy" id="1202767"/>
    <lineage>
        <taxon>Archaea</taxon>
        <taxon>Methanobacteriati</taxon>
        <taxon>Methanobacteriota</taxon>
        <taxon>Stenosarchaea group</taxon>
        <taxon>Halobacteria</taxon>
        <taxon>Halobacteriales</taxon>
        <taxon>Haloferacaceae</taxon>
    </lineage>
</organism>
<dbReference type="RefSeq" id="WP_209489967.1">
    <property type="nucleotide sequence ID" value="NZ_JAGGLC010000001.1"/>
</dbReference>
<evidence type="ECO:0000313" key="3">
    <source>
        <dbReference type="Proteomes" id="UP000823736"/>
    </source>
</evidence>
<proteinExistence type="predicted"/>
<dbReference type="Proteomes" id="UP000823736">
    <property type="component" value="Unassembled WGS sequence"/>
</dbReference>
<sequence>MTGMVDLPDRQSGVCPRCGLELELFEPTHGYRYWTCPACHSPPVIQMGPEIVTWSITEVVVGLGVTSLRSTDLGALDAEAADPTRFVDRLCEAFEGRRQWTREKELDRRADEADHDSAADGTQADLAGWSK</sequence>
<evidence type="ECO:0000313" key="2">
    <source>
        <dbReference type="EMBL" id="MBP1985932.1"/>
    </source>
</evidence>
<protein>
    <submittedName>
        <fullName evidence="2">Rubredoxin</fullName>
    </submittedName>
</protein>